<organism evidence="2">
    <name type="scientific">marine sediment metagenome</name>
    <dbReference type="NCBI Taxonomy" id="412755"/>
    <lineage>
        <taxon>unclassified sequences</taxon>
        <taxon>metagenomes</taxon>
        <taxon>ecological metagenomes</taxon>
    </lineage>
</organism>
<accession>A0A0F8ZLQ7</accession>
<dbReference type="InterPro" id="IPR040696">
    <property type="entry name" value="LPD23"/>
</dbReference>
<evidence type="ECO:0000313" key="2">
    <source>
        <dbReference type="EMBL" id="KKK94778.1"/>
    </source>
</evidence>
<reference evidence="2" key="1">
    <citation type="journal article" date="2015" name="Nature">
        <title>Complex archaea that bridge the gap between prokaryotes and eukaryotes.</title>
        <authorList>
            <person name="Spang A."/>
            <person name="Saw J.H."/>
            <person name="Jorgensen S.L."/>
            <person name="Zaremba-Niedzwiedzka K."/>
            <person name="Martijn J."/>
            <person name="Lind A.E."/>
            <person name="van Eijk R."/>
            <person name="Schleper C."/>
            <person name="Guy L."/>
            <person name="Ettema T.J."/>
        </authorList>
    </citation>
    <scope>NUCLEOTIDE SEQUENCE</scope>
</reference>
<comment type="caution">
    <text evidence="2">The sequence shown here is derived from an EMBL/GenBank/DDBJ whole genome shotgun (WGS) entry which is preliminary data.</text>
</comment>
<feature type="non-terminal residue" evidence="2">
    <location>
        <position position="374"/>
    </location>
</feature>
<protein>
    <recommendedName>
        <fullName evidence="1">Large polyvalent protein associated domain-containing protein</fullName>
    </recommendedName>
</protein>
<name>A0A0F8ZLQ7_9ZZZZ</name>
<gene>
    <name evidence="2" type="ORF">LCGC14_2679430</name>
</gene>
<evidence type="ECO:0000259" key="1">
    <source>
        <dbReference type="Pfam" id="PF18838"/>
    </source>
</evidence>
<proteinExistence type="predicted"/>
<dbReference type="Pfam" id="PF18838">
    <property type="entry name" value="LPD23"/>
    <property type="match status" value="1"/>
</dbReference>
<dbReference type="EMBL" id="LAZR01047200">
    <property type="protein sequence ID" value="KKK94778.1"/>
    <property type="molecule type" value="Genomic_DNA"/>
</dbReference>
<dbReference type="AlphaFoldDB" id="A0A0F8ZLQ7"/>
<sequence length="374" mass="41665">MFAGPEAQTADLSELDRAVLMSQQKQDPGQIRKETGWFLGPYDADMDKKPKGPGLWPKFFKGSSIPDSAINSVATYPKFFSDLLVSKAFQSKGLNSLDIPSKRLMFSTMISVLHNPEIRQNVIGRISIKMVNDLTGEKISANELLNDMPMLSNLLTVDADNSIPLSVNEGNRLSREVAKATTEFFQANPIATIDAKLFPAIVTDEGGTFFPLRAQEFISDEGIIIKPETLAIAKKQPRFASLDRPGRAMNPSSTYMALDSRHTETSKNIFDDNILAENIKKVKEKPPFNLRWRYEIDDSKMKLKPIEKWTIQDDRFGRRAPSGTVLSDVIEHPELFKAYPELKKVNIAYGPHLPGGGADFKRLAGPEGHGRITV</sequence>
<feature type="domain" description="Large polyvalent protein associated" evidence="1">
    <location>
        <begin position="1"/>
        <end position="41"/>
    </location>
</feature>